<protein>
    <recommendedName>
        <fullName evidence="3">Fatty acid-binding protein</fullName>
    </recommendedName>
</protein>
<dbReference type="Pfam" id="PF00061">
    <property type="entry name" value="Lipocalin"/>
    <property type="match status" value="1"/>
</dbReference>
<dbReference type="InterPro" id="IPR031259">
    <property type="entry name" value="ILBP"/>
</dbReference>
<dbReference type="AlphaFoldDB" id="A0A9J6HB27"/>
<feature type="compositionally biased region" description="Basic and acidic residues" evidence="5">
    <location>
        <begin position="175"/>
        <end position="186"/>
    </location>
</feature>
<dbReference type="PROSITE" id="PS00214">
    <property type="entry name" value="FABP"/>
    <property type="match status" value="1"/>
</dbReference>
<dbReference type="CDD" id="cd00742">
    <property type="entry name" value="FABP"/>
    <property type="match status" value="1"/>
</dbReference>
<dbReference type="OrthoDB" id="354351at2759"/>
<evidence type="ECO:0000313" key="8">
    <source>
        <dbReference type="Proteomes" id="UP000821853"/>
    </source>
</evidence>
<dbReference type="EMBL" id="JABSTR010003542">
    <property type="protein sequence ID" value="KAH9384955.1"/>
    <property type="molecule type" value="Genomic_DNA"/>
</dbReference>
<keyword evidence="2" id="KW-0446">Lipid-binding</keyword>
<dbReference type="SUPFAM" id="SSF50814">
    <property type="entry name" value="Lipocalins"/>
    <property type="match status" value="1"/>
</dbReference>
<feature type="domain" description="Cytosolic fatty-acid binding proteins" evidence="6">
    <location>
        <begin position="7"/>
        <end position="24"/>
    </location>
</feature>
<dbReference type="PRINTS" id="PR00178">
    <property type="entry name" value="FATTYACIDBP"/>
</dbReference>
<evidence type="ECO:0000256" key="4">
    <source>
        <dbReference type="RuleBase" id="RU003696"/>
    </source>
</evidence>
<reference evidence="7 8" key="1">
    <citation type="journal article" date="2020" name="Cell">
        <title>Large-Scale Comparative Analyses of Tick Genomes Elucidate Their Genetic Diversity and Vector Capacities.</title>
        <authorList>
            <consortium name="Tick Genome and Microbiome Consortium (TIGMIC)"/>
            <person name="Jia N."/>
            <person name="Wang J."/>
            <person name="Shi W."/>
            <person name="Du L."/>
            <person name="Sun Y."/>
            <person name="Zhan W."/>
            <person name="Jiang J.F."/>
            <person name="Wang Q."/>
            <person name="Zhang B."/>
            <person name="Ji P."/>
            <person name="Bell-Sakyi L."/>
            <person name="Cui X.M."/>
            <person name="Yuan T.T."/>
            <person name="Jiang B.G."/>
            <person name="Yang W.F."/>
            <person name="Lam T.T."/>
            <person name="Chang Q.C."/>
            <person name="Ding S.J."/>
            <person name="Wang X.J."/>
            <person name="Zhu J.G."/>
            <person name="Ruan X.D."/>
            <person name="Zhao L."/>
            <person name="Wei J.T."/>
            <person name="Ye R.Z."/>
            <person name="Que T.C."/>
            <person name="Du C.H."/>
            <person name="Zhou Y.H."/>
            <person name="Cheng J.X."/>
            <person name="Dai P.F."/>
            <person name="Guo W.B."/>
            <person name="Han X.H."/>
            <person name="Huang E.J."/>
            <person name="Li L.F."/>
            <person name="Wei W."/>
            <person name="Gao Y.C."/>
            <person name="Liu J.Z."/>
            <person name="Shao H.Z."/>
            <person name="Wang X."/>
            <person name="Wang C.C."/>
            <person name="Yang T.C."/>
            <person name="Huo Q.B."/>
            <person name="Li W."/>
            <person name="Chen H.Y."/>
            <person name="Chen S.E."/>
            <person name="Zhou L.G."/>
            <person name="Ni X.B."/>
            <person name="Tian J.H."/>
            <person name="Sheng Y."/>
            <person name="Liu T."/>
            <person name="Pan Y.S."/>
            <person name="Xia L.Y."/>
            <person name="Li J."/>
            <person name="Zhao F."/>
            <person name="Cao W.C."/>
        </authorList>
    </citation>
    <scope>NUCLEOTIDE SEQUENCE [LARGE SCALE GENOMIC DNA]</scope>
    <source>
        <strain evidence="7">HaeL-2018</strain>
    </source>
</reference>
<evidence type="ECO:0000256" key="1">
    <source>
        <dbReference type="ARBA" id="ARBA00008390"/>
    </source>
</evidence>
<dbReference type="Gene3D" id="2.40.128.20">
    <property type="match status" value="1"/>
</dbReference>
<evidence type="ECO:0000259" key="6">
    <source>
        <dbReference type="PROSITE" id="PS00214"/>
    </source>
</evidence>
<dbReference type="GO" id="GO:0005504">
    <property type="term" value="F:fatty acid binding"/>
    <property type="evidence" value="ECO:0007669"/>
    <property type="project" value="UniProtKB-ARBA"/>
</dbReference>
<name>A0A9J6HB27_HAELO</name>
<dbReference type="OMA" id="LKRIANW"/>
<organism evidence="7 8">
    <name type="scientific">Haemaphysalis longicornis</name>
    <name type="common">Bush tick</name>
    <dbReference type="NCBI Taxonomy" id="44386"/>
    <lineage>
        <taxon>Eukaryota</taxon>
        <taxon>Metazoa</taxon>
        <taxon>Ecdysozoa</taxon>
        <taxon>Arthropoda</taxon>
        <taxon>Chelicerata</taxon>
        <taxon>Arachnida</taxon>
        <taxon>Acari</taxon>
        <taxon>Parasitiformes</taxon>
        <taxon>Ixodida</taxon>
        <taxon>Ixodoidea</taxon>
        <taxon>Ixodidae</taxon>
        <taxon>Haemaphysalinae</taxon>
        <taxon>Haemaphysalis</taxon>
    </lineage>
</organism>
<accession>A0A9J6HB27</accession>
<dbReference type="InterPro" id="IPR012674">
    <property type="entry name" value="Calycin"/>
</dbReference>
<dbReference type="PANTHER" id="PTHR11955">
    <property type="entry name" value="FATTY ACID BINDING PROTEIN"/>
    <property type="match status" value="1"/>
</dbReference>
<evidence type="ECO:0000313" key="7">
    <source>
        <dbReference type="EMBL" id="KAH9384955.1"/>
    </source>
</evidence>
<feature type="region of interest" description="Disordered" evidence="5">
    <location>
        <begin position="128"/>
        <end position="186"/>
    </location>
</feature>
<sequence>MAAAFIGKWKLSESENFDEFLKALGVGLAWRKLGQTSKPTVEIKAEGDDWSIKTHTMLKTTELKFTLGKEFDENRMDGTTVKSLVTMDGNKLVQKQFGDKEVTITREIKDGHLEVVNLRPGRRDRCAQVPEGVSSDLTRSPPPHRGPARTRGAEPTAVRGRTVVARRRPPAAPWARRDHNEVSVRP</sequence>
<comment type="caution">
    <text evidence="7">The sequence shown here is derived from an EMBL/GenBank/DDBJ whole genome shotgun (WGS) entry which is preliminary data.</text>
</comment>
<dbReference type="Proteomes" id="UP000821853">
    <property type="component" value="Unassembled WGS sequence"/>
</dbReference>
<proteinExistence type="inferred from homology"/>
<evidence type="ECO:0000256" key="3">
    <source>
        <dbReference type="ARBA" id="ARBA00068043"/>
    </source>
</evidence>
<evidence type="ECO:0000256" key="2">
    <source>
        <dbReference type="ARBA" id="ARBA00023121"/>
    </source>
</evidence>
<comment type="similarity">
    <text evidence="1 4">Belongs to the calycin superfamily. Fatty-acid binding protein (FABP) family.</text>
</comment>
<dbReference type="FunFam" id="2.40.128.20:FF:000001">
    <property type="entry name" value="Fatty acid-binding protein, adipocyte"/>
    <property type="match status" value="1"/>
</dbReference>
<dbReference type="VEuPathDB" id="VectorBase:HLOH_053301"/>
<dbReference type="InterPro" id="IPR000463">
    <property type="entry name" value="Fatty_acid-bd"/>
</dbReference>
<keyword evidence="8" id="KW-1185">Reference proteome</keyword>
<keyword evidence="4" id="KW-0813">Transport</keyword>
<dbReference type="InterPro" id="IPR000566">
    <property type="entry name" value="Lipocln_cytosolic_FA-bd_dom"/>
</dbReference>
<gene>
    <name evidence="7" type="ORF">HPB48_026991</name>
</gene>
<evidence type="ECO:0000256" key="5">
    <source>
        <dbReference type="SAM" id="MobiDB-lite"/>
    </source>
</evidence>